<dbReference type="EMBL" id="FWEU01000002">
    <property type="protein sequence ID" value="SLM23934.1"/>
    <property type="molecule type" value="Genomic_DNA"/>
</dbReference>
<protein>
    <submittedName>
        <fullName evidence="2">Uncharacterized protein</fullName>
    </submittedName>
</protein>
<evidence type="ECO:0000313" key="2">
    <source>
        <dbReference type="EMBL" id="SLM23934.1"/>
    </source>
</evidence>
<accession>A0A1W1GXG0</accession>
<feature type="compositionally biased region" description="Basic and acidic residues" evidence="1">
    <location>
        <begin position="112"/>
        <end position="121"/>
    </location>
</feature>
<feature type="compositionally biased region" description="Acidic residues" evidence="1">
    <location>
        <begin position="82"/>
        <end position="97"/>
    </location>
</feature>
<evidence type="ECO:0000256" key="1">
    <source>
        <dbReference type="SAM" id="MobiDB-lite"/>
    </source>
</evidence>
<proteinExistence type="predicted"/>
<organism evidence="2 3">
    <name type="scientific">Stenotrophomonas indicatrix</name>
    <dbReference type="NCBI Taxonomy" id="2045451"/>
    <lineage>
        <taxon>Bacteria</taxon>
        <taxon>Pseudomonadati</taxon>
        <taxon>Pseudomonadota</taxon>
        <taxon>Gammaproteobacteria</taxon>
        <taxon>Lysobacterales</taxon>
        <taxon>Lysobacteraceae</taxon>
        <taxon>Stenotrophomonas</taxon>
    </lineage>
</organism>
<feature type="region of interest" description="Disordered" evidence="1">
    <location>
        <begin position="69"/>
        <end position="121"/>
    </location>
</feature>
<gene>
    <name evidence="2" type="ORF">SAMN04488690_1641</name>
</gene>
<dbReference type="AlphaFoldDB" id="A0A1W1GXG0"/>
<dbReference type="RefSeq" id="WP_080149259.1">
    <property type="nucleotide sequence ID" value="NZ_FWEU01000002.1"/>
</dbReference>
<reference evidence="3" key="1">
    <citation type="submission" date="2016-10" db="EMBL/GenBank/DDBJ databases">
        <authorList>
            <person name="Varghese N."/>
        </authorList>
    </citation>
    <scope>NUCLEOTIDE SEQUENCE [LARGE SCALE GENOMIC DNA]</scope>
    <source>
        <strain evidence="3">92MFCol6.1</strain>
    </source>
</reference>
<name>A0A1W1GXG0_9GAMM</name>
<sequence length="213" mass="22593">MAEEDLTITGKELASLIGCKPSYVVELRKKGRVVVGAGGKGFLKAASLELYARTADPVYAGVAQRHADERGSSLVGSGEGANDLDADIDDEDEDGDDDARTARPGRPQTPDSARKAKALADKAETDAHMAHIALQKELGLLLPRADVEAFLAEHATTFRGAMERLADTLAPQLAATLDEAGCRRLVWDEVSHALEELSQGFRTLAAKAAEAAE</sequence>
<dbReference type="Proteomes" id="UP000191133">
    <property type="component" value="Unassembled WGS sequence"/>
</dbReference>
<evidence type="ECO:0000313" key="3">
    <source>
        <dbReference type="Proteomes" id="UP000191133"/>
    </source>
</evidence>